<sequence>MPPKATPPTASGRISSPFRCLVEDRGLPEKIPPRHVKPVLSRTTARQLQRWWRRSRAMQAPRRPVISSYGDLQRVTKRAHLNRWIQLIESSQMKPQTSGRGKWRGIDGKFSGGR</sequence>
<dbReference type="AlphaFoldDB" id="A0A835PEC9"/>
<dbReference type="OrthoDB" id="2019080at2759"/>
<feature type="region of interest" description="Disordered" evidence="1">
    <location>
        <begin position="92"/>
        <end position="114"/>
    </location>
</feature>
<name>A0A835PEC9_VANPL</name>
<evidence type="ECO:0000313" key="2">
    <source>
        <dbReference type="EMBL" id="KAG0450855.1"/>
    </source>
</evidence>
<proteinExistence type="predicted"/>
<comment type="caution">
    <text evidence="2">The sequence shown here is derived from an EMBL/GenBank/DDBJ whole genome shotgun (WGS) entry which is preliminary data.</text>
</comment>
<dbReference type="EMBL" id="JADCNL010000083">
    <property type="protein sequence ID" value="KAG0450855.1"/>
    <property type="molecule type" value="Genomic_DNA"/>
</dbReference>
<reference evidence="2 3" key="1">
    <citation type="journal article" date="2020" name="Nat. Food">
        <title>A phased Vanilla planifolia genome enables genetic improvement of flavour and production.</title>
        <authorList>
            <person name="Hasing T."/>
            <person name="Tang H."/>
            <person name="Brym M."/>
            <person name="Khazi F."/>
            <person name="Huang T."/>
            <person name="Chambers A.H."/>
        </authorList>
    </citation>
    <scope>NUCLEOTIDE SEQUENCE [LARGE SCALE GENOMIC DNA]</scope>
    <source>
        <tissue evidence="2">Leaf</tissue>
    </source>
</reference>
<evidence type="ECO:0000256" key="1">
    <source>
        <dbReference type="SAM" id="MobiDB-lite"/>
    </source>
</evidence>
<dbReference type="Proteomes" id="UP000636800">
    <property type="component" value="Unassembled WGS sequence"/>
</dbReference>
<organism evidence="2 3">
    <name type="scientific">Vanilla planifolia</name>
    <name type="common">Vanilla</name>
    <dbReference type="NCBI Taxonomy" id="51239"/>
    <lineage>
        <taxon>Eukaryota</taxon>
        <taxon>Viridiplantae</taxon>
        <taxon>Streptophyta</taxon>
        <taxon>Embryophyta</taxon>
        <taxon>Tracheophyta</taxon>
        <taxon>Spermatophyta</taxon>
        <taxon>Magnoliopsida</taxon>
        <taxon>Liliopsida</taxon>
        <taxon>Asparagales</taxon>
        <taxon>Orchidaceae</taxon>
        <taxon>Vanilloideae</taxon>
        <taxon>Vanilleae</taxon>
        <taxon>Vanilla</taxon>
    </lineage>
</organism>
<keyword evidence="3" id="KW-1185">Reference proteome</keyword>
<protein>
    <submittedName>
        <fullName evidence="2">Uncharacterized protein</fullName>
    </submittedName>
</protein>
<gene>
    <name evidence="2" type="ORF">HPP92_026725</name>
</gene>
<accession>A0A835PEC9</accession>
<evidence type="ECO:0000313" key="3">
    <source>
        <dbReference type="Proteomes" id="UP000636800"/>
    </source>
</evidence>